<dbReference type="EMBL" id="BKCJ010542136">
    <property type="protein sequence ID" value="GFB05423.1"/>
    <property type="molecule type" value="Genomic_DNA"/>
</dbReference>
<sequence length="207" mass="23300">MVKPMKKRKKYFKELSLIITCAAALNPTINRTGNLKEKIKSLTLKGYEMVLDSDGIASKTTKENVKSLALKAKVTREQTSDDSDSQDGSDEDVYEEEAEAFNLIAKNFYKFFCKRNRFGRDNRFGNYANRFGGGRGNGFGNKGGESSKQKEVCYNCEIESHFAKDWIVDSGFTKHMTGNKRLFTSYKAYDGRHVVFGSNLKGKVFGG</sequence>
<dbReference type="AlphaFoldDB" id="A0A699KPZ9"/>
<protein>
    <submittedName>
        <fullName evidence="2">Putative polyprotein</fullName>
    </submittedName>
</protein>
<feature type="non-terminal residue" evidence="2">
    <location>
        <position position="207"/>
    </location>
</feature>
<organism evidence="2">
    <name type="scientific">Tanacetum cinerariifolium</name>
    <name type="common">Dalmatian daisy</name>
    <name type="synonym">Chrysanthemum cinerariifolium</name>
    <dbReference type="NCBI Taxonomy" id="118510"/>
    <lineage>
        <taxon>Eukaryota</taxon>
        <taxon>Viridiplantae</taxon>
        <taxon>Streptophyta</taxon>
        <taxon>Embryophyta</taxon>
        <taxon>Tracheophyta</taxon>
        <taxon>Spermatophyta</taxon>
        <taxon>Magnoliopsida</taxon>
        <taxon>eudicotyledons</taxon>
        <taxon>Gunneridae</taxon>
        <taxon>Pentapetalae</taxon>
        <taxon>asterids</taxon>
        <taxon>campanulids</taxon>
        <taxon>Asterales</taxon>
        <taxon>Asteraceae</taxon>
        <taxon>Asteroideae</taxon>
        <taxon>Anthemideae</taxon>
        <taxon>Anthemidinae</taxon>
        <taxon>Tanacetum</taxon>
    </lineage>
</organism>
<reference evidence="2" key="1">
    <citation type="journal article" date="2019" name="Sci. Rep.">
        <title>Draft genome of Tanacetum cinerariifolium, the natural source of mosquito coil.</title>
        <authorList>
            <person name="Yamashiro T."/>
            <person name="Shiraishi A."/>
            <person name="Satake H."/>
            <person name="Nakayama K."/>
        </authorList>
    </citation>
    <scope>NUCLEOTIDE SEQUENCE</scope>
</reference>
<name>A0A699KPZ9_TANCI</name>
<evidence type="ECO:0000313" key="2">
    <source>
        <dbReference type="EMBL" id="GFB05423.1"/>
    </source>
</evidence>
<comment type="caution">
    <text evidence="2">The sequence shown here is derived from an EMBL/GenBank/DDBJ whole genome shotgun (WGS) entry which is preliminary data.</text>
</comment>
<dbReference type="InterPro" id="IPR054722">
    <property type="entry name" value="PolX-like_BBD"/>
</dbReference>
<accession>A0A699KPZ9</accession>
<proteinExistence type="predicted"/>
<feature type="domain" description="Retrovirus-related Pol polyprotein from transposon TNT 1-94-like beta-barrel" evidence="1">
    <location>
        <begin position="166"/>
        <end position="203"/>
    </location>
</feature>
<gene>
    <name evidence="2" type="ORF">Tci_677394</name>
</gene>
<evidence type="ECO:0000259" key="1">
    <source>
        <dbReference type="Pfam" id="PF22936"/>
    </source>
</evidence>
<dbReference type="Pfam" id="PF22936">
    <property type="entry name" value="Pol_BBD"/>
    <property type="match status" value="1"/>
</dbReference>